<comment type="similarity">
    <text evidence="1 5">Belongs to the E2F/DP family.</text>
</comment>
<dbReference type="OrthoDB" id="5318at2759"/>
<organism evidence="7 8">
    <name type="scientific">Coptotermes formosanus</name>
    <name type="common">Formosan subterranean termite</name>
    <dbReference type="NCBI Taxonomy" id="36987"/>
    <lineage>
        <taxon>Eukaryota</taxon>
        <taxon>Metazoa</taxon>
        <taxon>Ecdysozoa</taxon>
        <taxon>Arthropoda</taxon>
        <taxon>Hexapoda</taxon>
        <taxon>Insecta</taxon>
        <taxon>Pterygota</taxon>
        <taxon>Neoptera</taxon>
        <taxon>Polyneoptera</taxon>
        <taxon>Dictyoptera</taxon>
        <taxon>Blattodea</taxon>
        <taxon>Blattoidea</taxon>
        <taxon>Termitoidae</taxon>
        <taxon>Rhinotermitidae</taxon>
        <taxon>Coptotermes</taxon>
    </lineage>
</organism>
<dbReference type="InterPro" id="IPR036390">
    <property type="entry name" value="WH_DNA-bd_sf"/>
</dbReference>
<reference evidence="8" key="1">
    <citation type="submission" date="2020-01" db="EMBL/GenBank/DDBJ databases">
        <title>Draft genome sequence of the Termite Coptotermes fromosanus.</title>
        <authorList>
            <person name="Itakura S."/>
            <person name="Yosikawa Y."/>
            <person name="Umezawa K."/>
        </authorList>
    </citation>
    <scope>NUCLEOTIDE SEQUENCE [LARGE SCALE GENOMIC DNA]</scope>
</reference>
<gene>
    <name evidence="7" type="ORF">Cfor_04591</name>
</gene>
<protein>
    <recommendedName>
        <fullName evidence="6">E2F/DP family winged-helix DNA-binding domain-containing protein</fullName>
    </recommendedName>
</protein>
<dbReference type="GO" id="GO:0000981">
    <property type="term" value="F:DNA-binding transcription factor activity, RNA polymerase II-specific"/>
    <property type="evidence" value="ECO:0007669"/>
    <property type="project" value="TreeGrafter"/>
</dbReference>
<dbReference type="SMART" id="SM01372">
    <property type="entry name" value="E2F_TDP"/>
    <property type="match status" value="2"/>
</dbReference>
<name>A0A6L2PI34_COPFO</name>
<evidence type="ECO:0000313" key="7">
    <source>
        <dbReference type="EMBL" id="GFG31090.1"/>
    </source>
</evidence>
<evidence type="ECO:0000256" key="5">
    <source>
        <dbReference type="RuleBase" id="RU003796"/>
    </source>
</evidence>
<evidence type="ECO:0000256" key="3">
    <source>
        <dbReference type="ARBA" id="ARBA00023125"/>
    </source>
</evidence>
<feature type="domain" description="E2F/DP family winged-helix DNA-binding" evidence="6">
    <location>
        <begin position="288"/>
        <end position="399"/>
    </location>
</feature>
<dbReference type="SUPFAM" id="SSF46785">
    <property type="entry name" value="Winged helix' DNA-binding domain"/>
    <property type="match status" value="2"/>
</dbReference>
<evidence type="ECO:0000313" key="8">
    <source>
        <dbReference type="Proteomes" id="UP000502823"/>
    </source>
</evidence>
<keyword evidence="8" id="KW-1185">Reference proteome</keyword>
<evidence type="ECO:0000256" key="4">
    <source>
        <dbReference type="ARBA" id="ARBA00023163"/>
    </source>
</evidence>
<feature type="domain" description="E2F/DP family winged-helix DNA-binding" evidence="6">
    <location>
        <begin position="89"/>
        <end position="158"/>
    </location>
</feature>
<dbReference type="Gene3D" id="1.10.10.10">
    <property type="entry name" value="Winged helix-like DNA-binding domain superfamily/Winged helix DNA-binding domain"/>
    <property type="match status" value="2"/>
</dbReference>
<dbReference type="AlphaFoldDB" id="A0A6L2PI34"/>
<accession>A0A6L2PI34</accession>
<keyword evidence="4 5" id="KW-0804">Transcription</keyword>
<keyword evidence="3 5" id="KW-0238">DNA-binding</keyword>
<keyword evidence="2 5" id="KW-0805">Transcription regulation</keyword>
<proteinExistence type="inferred from homology"/>
<dbReference type="InParanoid" id="A0A6L2PI34"/>
<dbReference type="InterPro" id="IPR003316">
    <property type="entry name" value="E2F_WHTH_DNA-bd_dom"/>
</dbReference>
<dbReference type="InterPro" id="IPR036388">
    <property type="entry name" value="WH-like_DNA-bd_sf"/>
</dbReference>
<comment type="subcellular location">
    <subcellularLocation>
        <location evidence="5">Nucleus</location>
    </subcellularLocation>
</comment>
<dbReference type="PANTHER" id="PTHR12081">
    <property type="entry name" value="TRANSCRIPTION FACTOR E2F"/>
    <property type="match status" value="1"/>
</dbReference>
<dbReference type="Pfam" id="PF02319">
    <property type="entry name" value="WHD_E2F_TDP"/>
    <property type="match status" value="2"/>
</dbReference>
<dbReference type="Proteomes" id="UP000502823">
    <property type="component" value="Unassembled WGS sequence"/>
</dbReference>
<evidence type="ECO:0000259" key="6">
    <source>
        <dbReference type="SMART" id="SM01372"/>
    </source>
</evidence>
<dbReference type="GO" id="GO:0000978">
    <property type="term" value="F:RNA polymerase II cis-regulatory region sequence-specific DNA binding"/>
    <property type="evidence" value="ECO:0007669"/>
    <property type="project" value="InterPro"/>
</dbReference>
<dbReference type="InterPro" id="IPR015633">
    <property type="entry name" value="E2F"/>
</dbReference>
<evidence type="ECO:0000256" key="1">
    <source>
        <dbReference type="ARBA" id="ARBA00010940"/>
    </source>
</evidence>
<dbReference type="EMBL" id="BLKM01000280">
    <property type="protein sequence ID" value="GFG31090.1"/>
    <property type="molecule type" value="Genomic_DNA"/>
</dbReference>
<dbReference type="PANTHER" id="PTHR12081:SF7">
    <property type="entry name" value="TRANSCRIPTION FACTOR EFL-3"/>
    <property type="match status" value="1"/>
</dbReference>
<dbReference type="GO" id="GO:0090575">
    <property type="term" value="C:RNA polymerase II transcription regulator complex"/>
    <property type="evidence" value="ECO:0007669"/>
    <property type="project" value="TreeGrafter"/>
</dbReference>
<comment type="caution">
    <text evidence="7">The sequence shown here is derived from an EMBL/GenBank/DDBJ whole genome shotgun (WGS) entry which is preliminary data.</text>
</comment>
<evidence type="ECO:0000256" key="2">
    <source>
        <dbReference type="ARBA" id="ARBA00023015"/>
    </source>
</evidence>
<sequence length="809" mass="88984">MEECNITRINQSVSPGRKVLGDINNLAKCEDRGNPISPTANLKLLTKVASDFGKEGATATGIEEEDGSKKKELQLSYVQQQPDENFKSRKDKSLSSLCSKFLQLFPLNLSPGKNMMISLDQTVISLGTERRRIYDIINVFESLQMATKVGKNRYMWYGFQHLHITLALLKGLAVRLRLQDQVQSLQLNRKSSPVRVVADDCNGTVMDPLQPNKELHIMEPNEGTVQTDNVPDPSHCTPSRPIHLNGTSAATYDHQTLKCGIQDVFHMQDMTEMGETSQSDATAILDNCAERSLGVMCQKFIMLFLISSKSELVNLDLAASVLLTENMVEKTIADEGALPYCHKSNRDRESESGGIKAARFKTTVRRLYDIANVLTSLGLICKVQNTENSGRKPAFKYTGPSVEAALFTGQDIRLLQATRQSLLGSTPCLRLQKSLLSCEASSVQHKRKQNDAGSCRMFSRTKSENWSEPSKRKARHCAEDSGSLSDILHVAEMELKRLEHQEMRSCQKSARKKLFPRHHSETCVVPASHQAQMISGTRDRDLLSEVKEECFDSHTSTVFMEVKNESMFAGTKESNTSERPLKVQKIGLLHKSNSLNFPVTGTEVKVIRKLVKVESPLSKKENRVVLPVREVTCSVVNNNSKASIPVPQIQLPFIANQINFANLDDATTSRLPHFKISPQPVQSSHVKETDGLNEASSTHVSSSVSKALCIGKGMTIIEMKLPTLTQCHTVPSNNSGNVPASGVCNSLVVPSQPVVPKKVISPSGYIYQIGTGGSASGAIPGGNVYQVVEVGTVIQLVPLCNNALSLTKQ</sequence>
<keyword evidence="5" id="KW-0539">Nucleus</keyword>